<evidence type="ECO:0000256" key="1">
    <source>
        <dbReference type="SAM" id="MobiDB-lite"/>
    </source>
</evidence>
<gene>
    <name evidence="2" type="ORF">C361_01090</name>
</gene>
<dbReference type="AlphaFoldDB" id="A0A854QKC4"/>
<feature type="region of interest" description="Disordered" evidence="1">
    <location>
        <begin position="202"/>
        <end position="244"/>
    </location>
</feature>
<sequence length="244" mass="25412">MSAPETTTPAAAAVSPTATTETSDSSIPPKQVTPAENLTEPPARALDAIAEPTVLDKAKDIAKPYLDKAEPYVQKVQVATKPYADKATAKFEQLVDKIEGNDPSTSAVPTSAGTLDQSIDNVKARTVGTSENAATVAEETGEKAKSFFEQGFSAVQSTFNQITNTIEQRTTTDTHPGILTQMSNVMHKGLDKVEGLLSEATDATVPPTSTSATASTATGTGNSTSTNQPVQTTTNTVPHIPPVP</sequence>
<feature type="region of interest" description="Disordered" evidence="1">
    <location>
        <begin position="1"/>
        <end position="43"/>
    </location>
</feature>
<proteinExistence type="predicted"/>
<dbReference type="OrthoDB" id="2017695at2759"/>
<accession>A0A854QKC4</accession>
<evidence type="ECO:0000313" key="3">
    <source>
        <dbReference type="Proteomes" id="UP000199727"/>
    </source>
</evidence>
<protein>
    <submittedName>
        <fullName evidence="2">Uncharacterized protein</fullName>
    </submittedName>
</protein>
<reference evidence="2 3" key="1">
    <citation type="submission" date="2017-06" db="EMBL/GenBank/DDBJ databases">
        <title>Global population genomics of the pathogenic fungus Cryptococcus neoformans var. grubii.</title>
        <authorList>
            <person name="Cuomo C."/>
            <person name="Litvintseva A."/>
            <person name="Chen Y."/>
            <person name="Young S."/>
            <person name="Zeng Q."/>
            <person name="Chapman S."/>
            <person name="Gujja S."/>
            <person name="Saif S."/>
            <person name="Birren B."/>
        </authorList>
    </citation>
    <scope>NUCLEOTIDE SEQUENCE [LARGE SCALE GENOMIC DNA]</scope>
    <source>
        <strain evidence="2 3">Tu259-1</strain>
    </source>
</reference>
<name>A0A854QKC4_CRYNE</name>
<feature type="compositionally biased region" description="Low complexity" evidence="1">
    <location>
        <begin position="1"/>
        <end position="23"/>
    </location>
</feature>
<feature type="compositionally biased region" description="Low complexity" evidence="1">
    <location>
        <begin position="202"/>
        <end position="238"/>
    </location>
</feature>
<comment type="caution">
    <text evidence="2">The sequence shown here is derived from an EMBL/GenBank/DDBJ whole genome shotgun (WGS) entry which is preliminary data.</text>
</comment>
<organism evidence="2 3">
    <name type="scientific">Cryptococcus neoformans Tu259-1</name>
    <dbReference type="NCBI Taxonomy" id="1230072"/>
    <lineage>
        <taxon>Eukaryota</taxon>
        <taxon>Fungi</taxon>
        <taxon>Dikarya</taxon>
        <taxon>Basidiomycota</taxon>
        <taxon>Agaricomycotina</taxon>
        <taxon>Tremellomycetes</taxon>
        <taxon>Tremellales</taxon>
        <taxon>Cryptococcaceae</taxon>
        <taxon>Cryptococcus</taxon>
        <taxon>Cryptococcus neoformans species complex</taxon>
    </lineage>
</organism>
<dbReference type="Proteomes" id="UP000199727">
    <property type="component" value="Unassembled WGS sequence"/>
</dbReference>
<evidence type="ECO:0000313" key="2">
    <source>
        <dbReference type="EMBL" id="OXG27288.1"/>
    </source>
</evidence>
<dbReference type="EMBL" id="AMKT01000020">
    <property type="protein sequence ID" value="OXG27288.1"/>
    <property type="molecule type" value="Genomic_DNA"/>
</dbReference>